<dbReference type="PANTHER" id="PTHR13370:SF3">
    <property type="entry name" value="TRNA (GUANINE(10)-N2)-METHYLTRANSFERASE HOMOLOG"/>
    <property type="match status" value="1"/>
</dbReference>
<keyword evidence="4" id="KW-0949">S-adenosyl-L-methionine</keyword>
<dbReference type="PANTHER" id="PTHR13370">
    <property type="entry name" value="RNA METHYLASE-RELATED"/>
    <property type="match status" value="1"/>
</dbReference>
<evidence type="ECO:0000259" key="9">
    <source>
        <dbReference type="Pfam" id="PF01555"/>
    </source>
</evidence>
<evidence type="ECO:0000256" key="2">
    <source>
        <dbReference type="ARBA" id="ARBA00022603"/>
    </source>
</evidence>
<dbReference type="Gene3D" id="3.40.50.150">
    <property type="entry name" value="Vaccinia Virus protein VP39"/>
    <property type="match status" value="1"/>
</dbReference>
<dbReference type="InterPro" id="IPR002941">
    <property type="entry name" value="DNA_methylase_N4/N6"/>
</dbReference>
<dbReference type="InterPro" id="IPR017985">
    <property type="entry name" value="MeTrfase_CN4_CS"/>
</dbReference>
<evidence type="ECO:0000256" key="3">
    <source>
        <dbReference type="ARBA" id="ARBA00022679"/>
    </source>
</evidence>
<dbReference type="Proteomes" id="UP001430193">
    <property type="component" value="Unassembled WGS sequence"/>
</dbReference>
<evidence type="ECO:0000256" key="6">
    <source>
        <dbReference type="ARBA" id="ARBA00023125"/>
    </source>
</evidence>
<evidence type="ECO:0000256" key="1">
    <source>
        <dbReference type="ARBA" id="ARBA00010203"/>
    </source>
</evidence>
<sequence length="308" mass="34589">MTSKKHSERILGALREALGRPDIERPGVLIYQRDCLQAMQAMPQELVDLTVTSPPYNIGKEYENKLAVEKYVDWCASWIAQVHRISRESAAFWLNVGYLSLPNQAKCLPIPYLLWDKVPFFLIQEIVWNYGAGVASKRNFSPRNEKFLWYVKNQLDYVFNLDDVRDPNVKYPNQKKNGKLKCNPLGKNPTDVWQIAKVTSGANRSSVERTSHPAQFPVAVIERIVRACSQPGALVMDPFAGSGTTAAVARKTGRLSLGFEVESKYLEIIERRLDNLQEVAERNAAQGHLSFAGASFVKGAELVAGDFD</sequence>
<dbReference type="InterPro" id="IPR029063">
    <property type="entry name" value="SAM-dependent_MTases_sf"/>
</dbReference>
<keyword evidence="2" id="KW-0489">Methyltransferase</keyword>
<evidence type="ECO:0000256" key="5">
    <source>
        <dbReference type="ARBA" id="ARBA00022747"/>
    </source>
</evidence>
<reference evidence="10" key="1">
    <citation type="submission" date="2020-10" db="EMBL/GenBank/DDBJ databases">
        <title>Phylogeny of dyella-like bacteria.</title>
        <authorList>
            <person name="Fu J."/>
        </authorList>
    </citation>
    <scope>NUCLEOTIDE SEQUENCE</scope>
    <source>
        <strain evidence="10">DHON07</strain>
    </source>
</reference>
<dbReference type="PRINTS" id="PR00508">
    <property type="entry name" value="S21N4MTFRASE"/>
</dbReference>
<keyword evidence="5" id="KW-0680">Restriction system</keyword>
<dbReference type="Pfam" id="PF01555">
    <property type="entry name" value="N6_N4_Mtase"/>
    <property type="match status" value="1"/>
</dbReference>
<organism evidence="10 11">
    <name type="scientific">Dyella mobilis</name>
    <dbReference type="NCBI Taxonomy" id="1849582"/>
    <lineage>
        <taxon>Bacteria</taxon>
        <taxon>Pseudomonadati</taxon>
        <taxon>Pseudomonadota</taxon>
        <taxon>Gammaproteobacteria</taxon>
        <taxon>Lysobacterales</taxon>
        <taxon>Rhodanobacteraceae</taxon>
        <taxon>Dyella</taxon>
    </lineage>
</organism>
<keyword evidence="6" id="KW-0238">DNA-binding</keyword>
<name>A0ABS2KFI0_9GAMM</name>
<comment type="catalytic activity">
    <reaction evidence="7">
        <text>a 2'-deoxycytidine in DNA + S-adenosyl-L-methionine = an N(4)-methyl-2'-deoxycytidine in DNA + S-adenosyl-L-homocysteine + H(+)</text>
        <dbReference type="Rhea" id="RHEA:16857"/>
        <dbReference type="Rhea" id="RHEA-COMP:11369"/>
        <dbReference type="Rhea" id="RHEA-COMP:13674"/>
        <dbReference type="ChEBI" id="CHEBI:15378"/>
        <dbReference type="ChEBI" id="CHEBI:57856"/>
        <dbReference type="ChEBI" id="CHEBI:59789"/>
        <dbReference type="ChEBI" id="CHEBI:85452"/>
        <dbReference type="ChEBI" id="CHEBI:137933"/>
        <dbReference type="EC" id="2.1.1.113"/>
    </reaction>
</comment>
<keyword evidence="3" id="KW-0808">Transferase</keyword>
<proteinExistence type="inferred from homology"/>
<dbReference type="PROSITE" id="PS00093">
    <property type="entry name" value="N4_MTASE"/>
    <property type="match status" value="1"/>
</dbReference>
<dbReference type="RefSeq" id="WP_204631255.1">
    <property type="nucleotide sequence ID" value="NZ_BSOC01000003.1"/>
</dbReference>
<accession>A0ABS2KFI0</accession>
<keyword evidence="11" id="KW-1185">Reference proteome</keyword>
<dbReference type="EC" id="2.1.1.-" evidence="8"/>
<dbReference type="InterPro" id="IPR001091">
    <property type="entry name" value="RM_Methyltransferase"/>
</dbReference>
<feature type="domain" description="DNA methylase N-4/N-6" evidence="9">
    <location>
        <begin position="47"/>
        <end position="270"/>
    </location>
</feature>
<evidence type="ECO:0000256" key="8">
    <source>
        <dbReference type="RuleBase" id="RU362026"/>
    </source>
</evidence>
<evidence type="ECO:0000313" key="10">
    <source>
        <dbReference type="EMBL" id="MBM7129640.1"/>
    </source>
</evidence>
<protein>
    <recommendedName>
        <fullName evidence="8">Methyltransferase</fullName>
        <ecNumber evidence="8">2.1.1.-</ecNumber>
    </recommendedName>
</protein>
<evidence type="ECO:0000256" key="7">
    <source>
        <dbReference type="ARBA" id="ARBA00049120"/>
    </source>
</evidence>
<dbReference type="SUPFAM" id="SSF53335">
    <property type="entry name" value="S-adenosyl-L-methionine-dependent methyltransferases"/>
    <property type="match status" value="1"/>
</dbReference>
<evidence type="ECO:0000256" key="4">
    <source>
        <dbReference type="ARBA" id="ARBA00022691"/>
    </source>
</evidence>
<gene>
    <name evidence="10" type="ORF">ISS99_08895</name>
</gene>
<dbReference type="EMBL" id="JADIKF010000038">
    <property type="protein sequence ID" value="MBM7129640.1"/>
    <property type="molecule type" value="Genomic_DNA"/>
</dbReference>
<evidence type="ECO:0000313" key="11">
    <source>
        <dbReference type="Proteomes" id="UP001430193"/>
    </source>
</evidence>
<comment type="caution">
    <text evidence="10">The sequence shown here is derived from an EMBL/GenBank/DDBJ whole genome shotgun (WGS) entry which is preliminary data.</text>
</comment>
<comment type="similarity">
    <text evidence="1">Belongs to the N(4)/N(6)-methyltransferase family. N(4) subfamily.</text>
</comment>